<evidence type="ECO:0000259" key="5">
    <source>
        <dbReference type="PROSITE" id="PS50850"/>
    </source>
</evidence>
<keyword evidence="3 4" id="KW-0472">Membrane</keyword>
<accession>A0A0M3QFW5</accession>
<evidence type="ECO:0000256" key="4">
    <source>
        <dbReference type="SAM" id="Phobius"/>
    </source>
</evidence>
<evidence type="ECO:0000256" key="3">
    <source>
        <dbReference type="ARBA" id="ARBA00023136"/>
    </source>
</evidence>
<feature type="transmembrane region" description="Helical" evidence="4">
    <location>
        <begin position="71"/>
        <end position="91"/>
    </location>
</feature>
<dbReference type="PANTHER" id="PTHR23530:SF1">
    <property type="entry name" value="PERMEASE, MAJOR FACILITATOR SUPERFAMILY-RELATED"/>
    <property type="match status" value="1"/>
</dbReference>
<dbReference type="InterPro" id="IPR020846">
    <property type="entry name" value="MFS_dom"/>
</dbReference>
<dbReference type="Pfam" id="PF07690">
    <property type="entry name" value="MFS_1"/>
    <property type="match status" value="1"/>
</dbReference>
<dbReference type="PROSITE" id="PS50850">
    <property type="entry name" value="MFS"/>
    <property type="match status" value="1"/>
</dbReference>
<dbReference type="Proteomes" id="UP000057158">
    <property type="component" value="Chromosome"/>
</dbReference>
<feature type="transmembrane region" description="Helical" evidence="4">
    <location>
        <begin position="282"/>
        <end position="302"/>
    </location>
</feature>
<feature type="transmembrane region" description="Helical" evidence="4">
    <location>
        <begin position="372"/>
        <end position="391"/>
    </location>
</feature>
<dbReference type="InterPro" id="IPR036259">
    <property type="entry name" value="MFS_trans_sf"/>
</dbReference>
<dbReference type="KEGG" id="des:DSOUD_2174"/>
<dbReference type="InterPro" id="IPR011701">
    <property type="entry name" value="MFS"/>
</dbReference>
<dbReference type="STRING" id="1603606.DSOUD_2174"/>
<feature type="transmembrane region" description="Helical" evidence="4">
    <location>
        <begin position="15"/>
        <end position="35"/>
    </location>
</feature>
<dbReference type="GO" id="GO:0022857">
    <property type="term" value="F:transmembrane transporter activity"/>
    <property type="evidence" value="ECO:0007669"/>
    <property type="project" value="InterPro"/>
</dbReference>
<gene>
    <name evidence="6" type="ORF">DSOUD_2174</name>
</gene>
<name>A0A0M3QFW5_9BACT</name>
<dbReference type="PANTHER" id="PTHR23530">
    <property type="entry name" value="TRANSPORT PROTEIN-RELATED"/>
    <property type="match status" value="1"/>
</dbReference>
<proteinExistence type="predicted"/>
<keyword evidence="2 4" id="KW-1133">Transmembrane helix</keyword>
<dbReference type="PATRIC" id="fig|1603606.3.peg.2347"/>
<evidence type="ECO:0000313" key="7">
    <source>
        <dbReference type="Proteomes" id="UP000057158"/>
    </source>
</evidence>
<dbReference type="EMBL" id="CP010802">
    <property type="protein sequence ID" value="ALC16939.1"/>
    <property type="molecule type" value="Genomic_DNA"/>
</dbReference>
<dbReference type="Gene3D" id="1.20.1250.20">
    <property type="entry name" value="MFS general substrate transporter like domains"/>
    <property type="match status" value="1"/>
</dbReference>
<organism evidence="6 7">
    <name type="scientific">Desulfuromonas soudanensis</name>
    <dbReference type="NCBI Taxonomy" id="1603606"/>
    <lineage>
        <taxon>Bacteria</taxon>
        <taxon>Pseudomonadati</taxon>
        <taxon>Thermodesulfobacteriota</taxon>
        <taxon>Desulfuromonadia</taxon>
        <taxon>Desulfuromonadales</taxon>
        <taxon>Desulfuromonadaceae</taxon>
        <taxon>Desulfuromonas</taxon>
    </lineage>
</organism>
<evidence type="ECO:0000313" key="6">
    <source>
        <dbReference type="EMBL" id="ALC16939.1"/>
    </source>
</evidence>
<sequence>MTPAPLKTAGNIRKLYAFAFLKMTLFPMAIITLFWKDHIGLSLTEILLLQGIFSVATLLMEYPSGYLSDRLGYRFALTLASLIGIVGWGFYTAADTFAGVLVAEILLGVSFAFISGSDAALLFETLRLEGKEDEYARYDGRMAGAAQIGEAAGALFAGVLYAAAPLSPFYIQVGVWALALGISWKLVEPPVPQRQAVTSHLAEALKQIRYALIDNRRLRYAILFSTVLGIASFYPVWLIQPYMQENGVPLAWFGPVWAGANLSVALFSLIGHRIHFHLGDRGLTGLFLLLIVAGYLVLGLTAGVWSFLGYYLLTAMRGLQGPILRNHLQRSSSRENRASILSLKSLIFRLLFVGSGPLVGALADHWGLRPTFLLLALLLGTILLPLAALFLRTLDPRPRAET</sequence>
<evidence type="ECO:0000256" key="1">
    <source>
        <dbReference type="ARBA" id="ARBA00022692"/>
    </source>
</evidence>
<dbReference type="SUPFAM" id="SSF103473">
    <property type="entry name" value="MFS general substrate transporter"/>
    <property type="match status" value="1"/>
</dbReference>
<protein>
    <submittedName>
        <fullName evidence="6">Putative arabinose efflux permease, MFS family</fullName>
    </submittedName>
</protein>
<keyword evidence="1 4" id="KW-0812">Transmembrane</keyword>
<keyword evidence="7" id="KW-1185">Reference proteome</keyword>
<feature type="transmembrane region" description="Helical" evidence="4">
    <location>
        <begin position="144"/>
        <end position="163"/>
    </location>
</feature>
<feature type="transmembrane region" description="Helical" evidence="4">
    <location>
        <begin position="41"/>
        <end position="59"/>
    </location>
</feature>
<feature type="domain" description="Major facilitator superfamily (MFS) profile" evidence="5">
    <location>
        <begin position="1"/>
        <end position="399"/>
    </location>
</feature>
<reference evidence="6 7" key="1">
    <citation type="submission" date="2015-07" db="EMBL/GenBank/DDBJ databases">
        <title>Isolation and Genomic Characterization of a Novel Halophilic Metal-Reducing Deltaproteobacterium from the Deep Subsurface.</title>
        <authorList>
            <person name="Badalamenti J.P."/>
            <person name="Summers Z.M."/>
            <person name="Gralnick J.A."/>
            <person name="Bond D.R."/>
        </authorList>
    </citation>
    <scope>NUCLEOTIDE SEQUENCE [LARGE SCALE GENOMIC DNA]</scope>
    <source>
        <strain evidence="6 7">WTL</strain>
    </source>
</reference>
<dbReference type="InterPro" id="IPR053160">
    <property type="entry name" value="MFS_DHA3_Transporter"/>
</dbReference>
<dbReference type="AlphaFoldDB" id="A0A0M3QFW5"/>
<feature type="transmembrane region" description="Helical" evidence="4">
    <location>
        <begin position="250"/>
        <end position="270"/>
    </location>
</feature>
<feature type="transmembrane region" description="Helical" evidence="4">
    <location>
        <begin position="97"/>
        <end position="123"/>
    </location>
</feature>
<feature type="transmembrane region" description="Helical" evidence="4">
    <location>
        <begin position="218"/>
        <end position="238"/>
    </location>
</feature>
<evidence type="ECO:0000256" key="2">
    <source>
        <dbReference type="ARBA" id="ARBA00022989"/>
    </source>
</evidence>